<gene>
    <name evidence="2" type="ORF">HannXRQ_Chr10g0303931</name>
    <name evidence="1" type="ORF">HanXRQr2_Chr16g0756731</name>
</gene>
<name>A0A251TLA2_HELAN</name>
<evidence type="ECO:0000313" key="1">
    <source>
        <dbReference type="EMBL" id="KAF5760719.1"/>
    </source>
</evidence>
<protein>
    <submittedName>
        <fullName evidence="2">Uncharacterized protein</fullName>
    </submittedName>
</protein>
<evidence type="ECO:0000313" key="3">
    <source>
        <dbReference type="Proteomes" id="UP000215914"/>
    </source>
</evidence>
<dbReference type="Proteomes" id="UP000215914">
    <property type="component" value="Chromosome 10"/>
</dbReference>
<organism evidence="2 3">
    <name type="scientific">Helianthus annuus</name>
    <name type="common">Common sunflower</name>
    <dbReference type="NCBI Taxonomy" id="4232"/>
    <lineage>
        <taxon>Eukaryota</taxon>
        <taxon>Viridiplantae</taxon>
        <taxon>Streptophyta</taxon>
        <taxon>Embryophyta</taxon>
        <taxon>Tracheophyta</taxon>
        <taxon>Spermatophyta</taxon>
        <taxon>Magnoliopsida</taxon>
        <taxon>eudicotyledons</taxon>
        <taxon>Gunneridae</taxon>
        <taxon>Pentapetalae</taxon>
        <taxon>asterids</taxon>
        <taxon>campanulids</taxon>
        <taxon>Asterales</taxon>
        <taxon>Asteraceae</taxon>
        <taxon>Asteroideae</taxon>
        <taxon>Heliantheae alliance</taxon>
        <taxon>Heliantheae</taxon>
        <taxon>Helianthus</taxon>
    </lineage>
</organism>
<dbReference type="EMBL" id="MNCJ02000331">
    <property type="protein sequence ID" value="KAF5760719.1"/>
    <property type="molecule type" value="Genomic_DNA"/>
</dbReference>
<reference evidence="1 3" key="1">
    <citation type="journal article" date="2017" name="Nature">
        <title>The sunflower genome provides insights into oil metabolism, flowering and Asterid evolution.</title>
        <authorList>
            <person name="Badouin H."/>
            <person name="Gouzy J."/>
            <person name="Grassa C.J."/>
            <person name="Murat F."/>
            <person name="Staton S.E."/>
            <person name="Cottret L."/>
            <person name="Lelandais-Briere C."/>
            <person name="Owens G.L."/>
            <person name="Carrere S."/>
            <person name="Mayjonade B."/>
            <person name="Legrand L."/>
            <person name="Gill N."/>
            <person name="Kane N.C."/>
            <person name="Bowers J.E."/>
            <person name="Hubner S."/>
            <person name="Bellec A."/>
            <person name="Berard A."/>
            <person name="Berges H."/>
            <person name="Blanchet N."/>
            <person name="Boniface M.C."/>
            <person name="Brunel D."/>
            <person name="Catrice O."/>
            <person name="Chaidir N."/>
            <person name="Claudel C."/>
            <person name="Donnadieu C."/>
            <person name="Faraut T."/>
            <person name="Fievet G."/>
            <person name="Helmstetter N."/>
            <person name="King M."/>
            <person name="Knapp S.J."/>
            <person name="Lai Z."/>
            <person name="Le Paslier M.C."/>
            <person name="Lippi Y."/>
            <person name="Lorenzon L."/>
            <person name="Mandel J.R."/>
            <person name="Marage G."/>
            <person name="Marchand G."/>
            <person name="Marquand E."/>
            <person name="Bret-Mestries E."/>
            <person name="Morien E."/>
            <person name="Nambeesan S."/>
            <person name="Nguyen T."/>
            <person name="Pegot-Espagnet P."/>
            <person name="Pouilly N."/>
            <person name="Raftis F."/>
            <person name="Sallet E."/>
            <person name="Schiex T."/>
            <person name="Thomas J."/>
            <person name="Vandecasteele C."/>
            <person name="Vares D."/>
            <person name="Vear F."/>
            <person name="Vautrin S."/>
            <person name="Crespi M."/>
            <person name="Mangin B."/>
            <person name="Burke J.M."/>
            <person name="Salse J."/>
            <person name="Munos S."/>
            <person name="Vincourt P."/>
            <person name="Rieseberg L.H."/>
            <person name="Langlade N.B."/>
        </authorList>
    </citation>
    <scope>NUCLEOTIDE SEQUENCE [LARGE SCALE GENOMIC DNA]</scope>
    <source>
        <strain evidence="3">cv. SF193</strain>
        <tissue evidence="1">Leaves</tissue>
    </source>
</reference>
<reference evidence="1" key="3">
    <citation type="submission" date="2020-06" db="EMBL/GenBank/DDBJ databases">
        <title>Helianthus annuus Genome sequencing and assembly Release 2.</title>
        <authorList>
            <person name="Gouzy J."/>
            <person name="Langlade N."/>
            <person name="Munos S."/>
        </authorList>
    </citation>
    <scope>NUCLEOTIDE SEQUENCE</scope>
    <source>
        <tissue evidence="1">Leaves</tissue>
    </source>
</reference>
<accession>A0A251TLA2</accession>
<evidence type="ECO:0000313" key="2">
    <source>
        <dbReference type="EMBL" id="OTG11908.1"/>
    </source>
</evidence>
<dbReference type="Gramene" id="mRNA:HanXRQr2_Chr16g0756731">
    <property type="protein sequence ID" value="CDS:HanXRQr2_Chr16g0756731.1"/>
    <property type="gene ID" value="HanXRQr2_Chr16g0756731"/>
</dbReference>
<reference evidence="2" key="2">
    <citation type="submission" date="2017-02" db="EMBL/GenBank/DDBJ databases">
        <title>Sunflower complete genome.</title>
        <authorList>
            <person name="Langlade N."/>
            <person name="Munos S."/>
        </authorList>
    </citation>
    <scope>NUCLEOTIDE SEQUENCE [LARGE SCALE GENOMIC DNA]</scope>
    <source>
        <tissue evidence="2">Leaves</tissue>
    </source>
</reference>
<dbReference type="EMBL" id="CM007899">
    <property type="protein sequence ID" value="OTG11908.1"/>
    <property type="molecule type" value="Genomic_DNA"/>
</dbReference>
<dbReference type="AlphaFoldDB" id="A0A251TLA2"/>
<dbReference type="InParanoid" id="A0A251TLA2"/>
<sequence>MWQLIFLSLGGNSQMPSSFTILTKRKVGIRFCLGHSIPVFSDIYKSHGDNFLSYSPCKP</sequence>
<proteinExistence type="predicted"/>
<keyword evidence="3" id="KW-1185">Reference proteome</keyword>